<keyword evidence="1" id="KW-0802">TPR repeat</keyword>
<keyword evidence="4" id="KW-1185">Reference proteome</keyword>
<proteinExistence type="predicted"/>
<feature type="repeat" description="TPR" evidence="1">
    <location>
        <begin position="206"/>
        <end position="239"/>
    </location>
</feature>
<protein>
    <recommendedName>
        <fullName evidence="2">Glycosyltransferase 2-like domain-containing protein</fullName>
    </recommendedName>
</protein>
<evidence type="ECO:0000313" key="4">
    <source>
        <dbReference type="Proteomes" id="UP001285921"/>
    </source>
</evidence>
<evidence type="ECO:0000313" key="3">
    <source>
        <dbReference type="EMBL" id="GMK43428.1"/>
    </source>
</evidence>
<dbReference type="EMBL" id="BTCL01000002">
    <property type="protein sequence ID" value="GMK43428.1"/>
    <property type="molecule type" value="Genomic_DNA"/>
</dbReference>
<name>A0ABQ6NFB6_9BACL</name>
<dbReference type="InterPro" id="IPR029044">
    <property type="entry name" value="Nucleotide-diphossugar_trans"/>
</dbReference>
<dbReference type="Proteomes" id="UP001285921">
    <property type="component" value="Unassembled WGS sequence"/>
</dbReference>
<dbReference type="SUPFAM" id="SSF53448">
    <property type="entry name" value="Nucleotide-diphospho-sugar transferases"/>
    <property type="match status" value="1"/>
</dbReference>
<dbReference type="SMART" id="SM00028">
    <property type="entry name" value="TPR"/>
    <property type="match status" value="5"/>
</dbReference>
<evidence type="ECO:0000259" key="2">
    <source>
        <dbReference type="Pfam" id="PF00535"/>
    </source>
</evidence>
<reference evidence="3 4" key="1">
    <citation type="submission" date="2023-05" db="EMBL/GenBank/DDBJ databases">
        <title>Draft genome of Paenibacillus sp. CCS26.</title>
        <authorList>
            <person name="Akita H."/>
            <person name="Shinto Y."/>
            <person name="Kimura Z."/>
        </authorList>
    </citation>
    <scope>NUCLEOTIDE SEQUENCE [LARGE SCALE GENOMIC DNA]</scope>
    <source>
        <strain evidence="3 4">CCS26</strain>
    </source>
</reference>
<feature type="domain" description="Glycosyltransferase 2-like" evidence="2">
    <location>
        <begin position="5"/>
        <end position="89"/>
    </location>
</feature>
<dbReference type="CDD" id="cd02511">
    <property type="entry name" value="Beta4Glucosyltransferase"/>
    <property type="match status" value="1"/>
</dbReference>
<dbReference type="Pfam" id="PF00535">
    <property type="entry name" value="Glycos_transf_2"/>
    <property type="match status" value="1"/>
</dbReference>
<comment type="caution">
    <text evidence="3">The sequence shown here is derived from an EMBL/GenBank/DDBJ whole genome shotgun (WGS) entry which is preliminary data.</text>
</comment>
<dbReference type="InterPro" id="IPR019734">
    <property type="entry name" value="TPR_rpt"/>
</dbReference>
<organism evidence="3 4">
    <name type="scientific">Paenibacillus glycanilyticus</name>
    <dbReference type="NCBI Taxonomy" id="126569"/>
    <lineage>
        <taxon>Bacteria</taxon>
        <taxon>Bacillati</taxon>
        <taxon>Bacillota</taxon>
        <taxon>Bacilli</taxon>
        <taxon>Bacillales</taxon>
        <taxon>Paenibacillaceae</taxon>
        <taxon>Paenibacillus</taxon>
    </lineage>
</organism>
<dbReference type="PROSITE" id="PS50005">
    <property type="entry name" value="TPR"/>
    <property type="match status" value="1"/>
</dbReference>
<accession>A0ABQ6NFB6</accession>
<dbReference type="InterPro" id="IPR001173">
    <property type="entry name" value="Glyco_trans_2-like"/>
</dbReference>
<dbReference type="PANTHER" id="PTHR43630">
    <property type="entry name" value="POLY-BETA-1,6-N-ACETYL-D-GLUCOSAMINE SYNTHASE"/>
    <property type="match status" value="1"/>
</dbReference>
<evidence type="ECO:0000256" key="1">
    <source>
        <dbReference type="PROSITE-ProRule" id="PRU00339"/>
    </source>
</evidence>
<dbReference type="PANTHER" id="PTHR43630:SF2">
    <property type="entry name" value="GLYCOSYLTRANSFERASE"/>
    <property type="match status" value="1"/>
</dbReference>
<dbReference type="RefSeq" id="WP_317978727.1">
    <property type="nucleotide sequence ID" value="NZ_BTCL01000002.1"/>
</dbReference>
<dbReference type="Gene3D" id="3.90.550.10">
    <property type="entry name" value="Spore Coat Polysaccharide Biosynthesis Protein SpsA, Chain A"/>
    <property type="match status" value="1"/>
</dbReference>
<dbReference type="InterPro" id="IPR011990">
    <property type="entry name" value="TPR-like_helical_dom_sf"/>
</dbReference>
<dbReference type="SUPFAM" id="SSF48452">
    <property type="entry name" value="TPR-like"/>
    <property type="match status" value="1"/>
</dbReference>
<sequence length="714" mass="79040">MLLGVHIIVRNEEDMLPECLDSIRGIADELIVVDTGSTDGTVDIALRYGARVIKAEWEDNFSSARNLALEHARTIWVLVLDADERLRGDLQSLRQGLRKADSSAYRLRMEHLLDASNTGRSMTSEAVRLFRADRGYSYYGEIHEQLVRVRETEGGSIMMDVDGPLCAGTPHIAHIGYMPDVLRRKSKAERNLRVISRQLTKRPNDPFCLYNYGVALCQLGNAEEAAAAFDKALVYTPLTAPYRPTLVRDCATALLALSRNGEAAELLRGETLRYPDYPDLYILQGNSLSAAGMLLEAKEAYETALEAGAKPHSYISENGAGSYLAQLRLASVLQRTGEADAALLAYETLLGAKPGWEEALSAWADYLQQLGVSDQEIRQKLSGFTDNEGAEPHKLMARVLSRIGANSMALPLWREALQSKSASAVGGPIAIKLTLSDIRRFADCLIGTGQYAEAASQIRAWLQAVQPYAEEEPSNETLQLGMDWALCRWNDGVQISREELAAVLGGGSVAREAEQLNGWLPAGQGPRNKIAKEQELAAAVRWLDTAVSRGMLRLAHRLAGGFYGLKPYFETLLYDHGYVDAAAEQMLDRFEKEGRLTGEQAFRLGELLYLKKLYNEALSLFDSSAESDKSGVYAERARLGAAAACLQLAIEALQPDEYSGTRNWDGSWSEPDRLKLQEALLRVEWMGWQTSWNGRQRRRVNGGTAEADFLMHDR</sequence>
<gene>
    <name evidence="3" type="ORF">PghCCS26_05550</name>
</gene>
<dbReference type="Gene3D" id="1.25.40.10">
    <property type="entry name" value="Tetratricopeptide repeat domain"/>
    <property type="match status" value="2"/>
</dbReference>